<dbReference type="InterPro" id="IPR050200">
    <property type="entry name" value="Nuclear_hormone_rcpt_NR3"/>
</dbReference>
<keyword evidence="5 13" id="KW-0863">Zinc-finger</keyword>
<evidence type="ECO:0000256" key="5">
    <source>
        <dbReference type="ARBA" id="ARBA00022771"/>
    </source>
</evidence>
<dbReference type="InterPro" id="IPR001723">
    <property type="entry name" value="Nuclear_hrmn_rcpt"/>
</dbReference>
<evidence type="ECO:0000256" key="12">
    <source>
        <dbReference type="ARBA" id="ARBA00023242"/>
    </source>
</evidence>
<keyword evidence="18" id="KW-1185">Reference proteome</keyword>
<dbReference type="Pfam" id="PF00104">
    <property type="entry name" value="Hormone_recep"/>
    <property type="match status" value="1"/>
</dbReference>
<keyword evidence="7 13" id="KW-0805">Transcription regulation</keyword>
<dbReference type="Gene3D" id="1.10.565.10">
    <property type="entry name" value="Retinoid X Receptor"/>
    <property type="match status" value="1"/>
</dbReference>
<evidence type="ECO:0000256" key="7">
    <source>
        <dbReference type="ARBA" id="ARBA00023015"/>
    </source>
</evidence>
<dbReference type="SUPFAM" id="SSF48508">
    <property type="entry name" value="Nuclear receptor ligand-binding domain"/>
    <property type="match status" value="1"/>
</dbReference>
<dbReference type="InterPro" id="IPR000536">
    <property type="entry name" value="Nucl_hrmn_rcpt_lig-bd"/>
</dbReference>
<evidence type="ECO:0000256" key="6">
    <source>
        <dbReference type="ARBA" id="ARBA00022833"/>
    </source>
</evidence>
<evidence type="ECO:0000256" key="10">
    <source>
        <dbReference type="ARBA" id="ARBA00023163"/>
    </source>
</evidence>
<feature type="domain" description="Nuclear receptor" evidence="15">
    <location>
        <begin position="129"/>
        <end position="204"/>
    </location>
</feature>
<dbReference type="Gene3D" id="3.30.50.10">
    <property type="entry name" value="Erythroid Transcription Factor GATA-1, subunit A"/>
    <property type="match status" value="1"/>
</dbReference>
<sequence>MMSDATTESMIGNNRTMPNIKQEIDNPTTPTQNYQVCSPTTTLQHQESICTKLDIATDYGGSNGSPESPEMHHCSSTTQPLGTPEVRDSVPITFLHRQRVYIKDDLYFNYCEELLAFQDGVKEEDMIPRRLCLVCGDVASGFHYGVASCEACKAFFKRTIQGNIEYTCPANGECEINKRRRKACQACRFQKCLRQGMLKEGVRLDRVRGGRQKYRRSTDPYTPVKNATLEDNKMVEALAACEPDMLQVSNNSSTQETDQRVLGQLSDLYDRELVGIIGWAKQIPGFSNLALNDQMRLLQSTWAEILTFTLAWRSTPNTGRLRFAQDFTLDERLARECHCTELYTHCIQIVERIQRLGLTREEYYVLKALILANSDARSDEPMALSRFRDSILNSLSDCVAAVRPGQALRVTQNMLLVLPSLRQADGIVRRFWSSVYKTGKVPMNKLFEEMLENVCYR</sequence>
<evidence type="ECO:0000259" key="15">
    <source>
        <dbReference type="PROSITE" id="PS51030"/>
    </source>
</evidence>
<comment type="similarity">
    <text evidence="2">Belongs to the nuclear hormone receptor family. NR3 subfamily.</text>
</comment>
<dbReference type="InterPro" id="IPR035500">
    <property type="entry name" value="NHR-like_dom_sf"/>
</dbReference>
<evidence type="ECO:0000313" key="17">
    <source>
        <dbReference type="EMBL" id="TGZ54809.1"/>
    </source>
</evidence>
<evidence type="ECO:0000259" key="16">
    <source>
        <dbReference type="PROSITE" id="PS51843"/>
    </source>
</evidence>
<dbReference type="PRINTS" id="PR00398">
    <property type="entry name" value="STRDHORMONER"/>
</dbReference>
<dbReference type="CDD" id="cd07170">
    <property type="entry name" value="NR_DBD_ERR"/>
    <property type="match status" value="1"/>
</dbReference>
<dbReference type="Pfam" id="PF00105">
    <property type="entry name" value="zf-C4"/>
    <property type="match status" value="1"/>
</dbReference>
<keyword evidence="10 13" id="KW-0804">Transcription</keyword>
<evidence type="ECO:0000256" key="2">
    <source>
        <dbReference type="ARBA" id="ARBA00005413"/>
    </source>
</evidence>
<dbReference type="SMART" id="SM00399">
    <property type="entry name" value="ZnF_C4"/>
    <property type="match status" value="1"/>
</dbReference>
<dbReference type="EMBL" id="QBLH01000537">
    <property type="protein sequence ID" value="TGZ54809.1"/>
    <property type="molecule type" value="Genomic_DNA"/>
</dbReference>
<evidence type="ECO:0000256" key="13">
    <source>
        <dbReference type="RuleBase" id="RU004334"/>
    </source>
</evidence>
<dbReference type="PROSITE" id="PS00031">
    <property type="entry name" value="NUCLEAR_REC_DBD_1"/>
    <property type="match status" value="1"/>
</dbReference>
<evidence type="ECO:0000256" key="11">
    <source>
        <dbReference type="ARBA" id="ARBA00023170"/>
    </source>
</evidence>
<dbReference type="PRINTS" id="PR00047">
    <property type="entry name" value="STROIDFINGER"/>
</dbReference>
<dbReference type="FunFam" id="3.30.50.10:FF:000139">
    <property type="entry name" value="Estrogen receptor beta a variant b"/>
    <property type="match status" value="1"/>
</dbReference>
<feature type="domain" description="NR LBD" evidence="16">
    <location>
        <begin position="230"/>
        <end position="454"/>
    </location>
</feature>
<dbReference type="AlphaFoldDB" id="A0A4S2L2W6"/>
<evidence type="ECO:0000256" key="4">
    <source>
        <dbReference type="ARBA" id="ARBA00022723"/>
    </source>
</evidence>
<dbReference type="STRING" id="300112.A0A4S2L2W6"/>
<name>A0A4S2L2W6_9HYME</name>
<dbReference type="InterPro" id="IPR001628">
    <property type="entry name" value="Znf_hrmn_rcpt"/>
</dbReference>
<dbReference type="GO" id="GO:0005634">
    <property type="term" value="C:nucleus"/>
    <property type="evidence" value="ECO:0007669"/>
    <property type="project" value="UniProtKB-SubCell"/>
</dbReference>
<evidence type="ECO:0000256" key="14">
    <source>
        <dbReference type="SAM" id="MobiDB-lite"/>
    </source>
</evidence>
<dbReference type="CDD" id="cd06946">
    <property type="entry name" value="NR_LBD_ERR"/>
    <property type="match status" value="1"/>
</dbReference>
<proteinExistence type="inferred from homology"/>
<dbReference type="GO" id="GO:0043565">
    <property type="term" value="F:sequence-specific DNA binding"/>
    <property type="evidence" value="ECO:0007669"/>
    <property type="project" value="InterPro"/>
</dbReference>
<keyword evidence="4 13" id="KW-0479">Metal-binding</keyword>
<dbReference type="GO" id="GO:0003700">
    <property type="term" value="F:DNA-binding transcription factor activity"/>
    <property type="evidence" value="ECO:0007669"/>
    <property type="project" value="InterPro"/>
</dbReference>
<keyword evidence="8" id="KW-0446">Lipid-binding</keyword>
<organism evidence="17 18">
    <name type="scientific">Temnothorax longispinosus</name>
    <dbReference type="NCBI Taxonomy" id="300112"/>
    <lineage>
        <taxon>Eukaryota</taxon>
        <taxon>Metazoa</taxon>
        <taxon>Ecdysozoa</taxon>
        <taxon>Arthropoda</taxon>
        <taxon>Hexapoda</taxon>
        <taxon>Insecta</taxon>
        <taxon>Pterygota</taxon>
        <taxon>Neoptera</taxon>
        <taxon>Endopterygota</taxon>
        <taxon>Hymenoptera</taxon>
        <taxon>Apocrita</taxon>
        <taxon>Aculeata</taxon>
        <taxon>Formicoidea</taxon>
        <taxon>Formicidae</taxon>
        <taxon>Myrmicinae</taxon>
        <taxon>Temnothorax</taxon>
    </lineage>
</organism>
<dbReference type="PROSITE" id="PS51030">
    <property type="entry name" value="NUCLEAR_REC_DBD_2"/>
    <property type="match status" value="1"/>
</dbReference>
<gene>
    <name evidence="17" type="ORF">DBV15_01952</name>
</gene>
<evidence type="ECO:0000256" key="8">
    <source>
        <dbReference type="ARBA" id="ARBA00023121"/>
    </source>
</evidence>
<protein>
    <submittedName>
        <fullName evidence="17">Estrogen-related receptor</fullName>
    </submittedName>
</protein>
<accession>A0A4S2L2W6</accession>
<feature type="region of interest" description="Disordered" evidence="14">
    <location>
        <begin position="60"/>
        <end position="82"/>
    </location>
</feature>
<dbReference type="InterPro" id="IPR013088">
    <property type="entry name" value="Znf_NHR/GATA"/>
</dbReference>
<keyword evidence="6 13" id="KW-0862">Zinc</keyword>
<comment type="subcellular location">
    <subcellularLocation>
        <location evidence="1 13">Nucleus</location>
    </subcellularLocation>
</comment>
<dbReference type="PROSITE" id="PS51843">
    <property type="entry name" value="NR_LBD"/>
    <property type="match status" value="1"/>
</dbReference>
<keyword evidence="11 13" id="KW-0675">Receptor</keyword>
<dbReference type="Proteomes" id="UP000310200">
    <property type="component" value="Unassembled WGS sequence"/>
</dbReference>
<dbReference type="PANTHER" id="PTHR48092">
    <property type="entry name" value="KNIRPS-RELATED PROTEIN-RELATED"/>
    <property type="match status" value="1"/>
</dbReference>
<comment type="caution">
    <text evidence="17">The sequence shown here is derived from an EMBL/GenBank/DDBJ whole genome shotgun (WGS) entry which is preliminary data.</text>
</comment>
<keyword evidence="3" id="KW-0754">Steroid-binding</keyword>
<keyword evidence="9 13" id="KW-0238">DNA-binding</keyword>
<dbReference type="GO" id="GO:0008270">
    <property type="term" value="F:zinc ion binding"/>
    <property type="evidence" value="ECO:0007669"/>
    <property type="project" value="UniProtKB-KW"/>
</dbReference>
<evidence type="ECO:0000256" key="1">
    <source>
        <dbReference type="ARBA" id="ARBA00004123"/>
    </source>
</evidence>
<evidence type="ECO:0000256" key="9">
    <source>
        <dbReference type="ARBA" id="ARBA00023125"/>
    </source>
</evidence>
<keyword evidence="12 13" id="KW-0539">Nucleus</keyword>
<dbReference type="GO" id="GO:0005496">
    <property type="term" value="F:steroid binding"/>
    <property type="evidence" value="ECO:0007669"/>
    <property type="project" value="UniProtKB-KW"/>
</dbReference>
<evidence type="ECO:0000313" key="18">
    <source>
        <dbReference type="Proteomes" id="UP000310200"/>
    </source>
</evidence>
<evidence type="ECO:0000256" key="3">
    <source>
        <dbReference type="ARBA" id="ARBA00022665"/>
    </source>
</evidence>
<dbReference type="SMART" id="SM00430">
    <property type="entry name" value="HOLI"/>
    <property type="match status" value="1"/>
</dbReference>
<dbReference type="SUPFAM" id="SSF57716">
    <property type="entry name" value="Glucocorticoid receptor-like (DNA-binding domain)"/>
    <property type="match status" value="1"/>
</dbReference>
<reference evidence="17 18" key="1">
    <citation type="journal article" date="2019" name="Philos. Trans. R. Soc. Lond., B, Biol. Sci.">
        <title>Ant behaviour and brain gene expression of defending hosts depend on the ecological success of the intruding social parasite.</title>
        <authorList>
            <person name="Kaur R."/>
            <person name="Stoldt M."/>
            <person name="Jongepier E."/>
            <person name="Feldmeyer B."/>
            <person name="Menzel F."/>
            <person name="Bornberg-Bauer E."/>
            <person name="Foitzik S."/>
        </authorList>
    </citation>
    <scope>NUCLEOTIDE SEQUENCE [LARGE SCALE GENOMIC DNA]</scope>
    <source>
        <tissue evidence="17">Whole body</tissue>
    </source>
</reference>